<evidence type="ECO:0000313" key="2">
    <source>
        <dbReference type="EMBL" id="CAL6087657.1"/>
    </source>
</evidence>
<protein>
    <submittedName>
        <fullName evidence="2">Hypothetical_protein</fullName>
    </submittedName>
</protein>
<accession>A0AA86TZJ4</accession>
<gene>
    <name evidence="1" type="ORF">HINF_LOCUS22081</name>
    <name evidence="2" type="ORF">HINF_LOCUS63751</name>
</gene>
<dbReference type="AlphaFoldDB" id="A0AA86TZJ4"/>
<dbReference type="EMBL" id="CATOUU010000569">
    <property type="protein sequence ID" value="CAI9934436.1"/>
    <property type="molecule type" value="Genomic_DNA"/>
</dbReference>
<proteinExistence type="predicted"/>
<evidence type="ECO:0000313" key="3">
    <source>
        <dbReference type="Proteomes" id="UP001642409"/>
    </source>
</evidence>
<dbReference type="EMBL" id="CAXDID020000402">
    <property type="protein sequence ID" value="CAL6087657.1"/>
    <property type="molecule type" value="Genomic_DNA"/>
</dbReference>
<comment type="caution">
    <text evidence="1">The sequence shown here is derived from an EMBL/GenBank/DDBJ whole genome shotgun (WGS) entry which is preliminary data.</text>
</comment>
<sequence>MHKSQKQKLQSKKLQNPILVRPISAQLCKGPIPQNKEKPFPEFPRISNAVSKTVSTDVSSHFLSSSGSDIEELIKPNIQLPNSPEKNKPLTSLVYSSTFNSFFDKDQLCDLNNAFNKHIKTDLYQTSYKLKDSQQETVSIVNQINIHQQKMKELKKHKNIEITRQWEQFVKSQQPPPPKISNTSWNITALGGSNLSRTNNSPRAPEPSTLTKSALNNLSTTQLAQKSIQPSLKFDYKKIQEKNQQKLDLNLLQKRTPNDKKLFAQSMNVAFPVQTFQPVFKSSLSEKEEMHQYMERERNKLASSQINTRFLSPSGSTTKIMEKKPILKNDSGNLKIQKEVKFQKLDQNKLILFSKVKINTENYLNQINHPTHTFESHLETQDFSLNR</sequence>
<dbReference type="Proteomes" id="UP001642409">
    <property type="component" value="Unassembled WGS sequence"/>
</dbReference>
<keyword evidence="3" id="KW-1185">Reference proteome</keyword>
<reference evidence="1" key="1">
    <citation type="submission" date="2023-06" db="EMBL/GenBank/DDBJ databases">
        <authorList>
            <person name="Kurt Z."/>
        </authorList>
    </citation>
    <scope>NUCLEOTIDE SEQUENCE</scope>
</reference>
<organism evidence="1">
    <name type="scientific">Hexamita inflata</name>
    <dbReference type="NCBI Taxonomy" id="28002"/>
    <lineage>
        <taxon>Eukaryota</taxon>
        <taxon>Metamonada</taxon>
        <taxon>Diplomonadida</taxon>
        <taxon>Hexamitidae</taxon>
        <taxon>Hexamitinae</taxon>
        <taxon>Hexamita</taxon>
    </lineage>
</organism>
<evidence type="ECO:0000313" key="1">
    <source>
        <dbReference type="EMBL" id="CAI9934436.1"/>
    </source>
</evidence>
<name>A0AA86TZJ4_9EUKA</name>
<reference evidence="2 3" key="2">
    <citation type="submission" date="2024-07" db="EMBL/GenBank/DDBJ databases">
        <authorList>
            <person name="Akdeniz Z."/>
        </authorList>
    </citation>
    <scope>NUCLEOTIDE SEQUENCE [LARGE SCALE GENOMIC DNA]</scope>
</reference>